<evidence type="ECO:0000256" key="4">
    <source>
        <dbReference type="ARBA" id="ARBA00023002"/>
    </source>
</evidence>
<evidence type="ECO:0000256" key="3">
    <source>
        <dbReference type="ARBA" id="ARBA00022827"/>
    </source>
</evidence>
<dbReference type="Pfam" id="PF01494">
    <property type="entry name" value="FAD_binding_3"/>
    <property type="match status" value="2"/>
</dbReference>
<evidence type="ECO:0000256" key="1">
    <source>
        <dbReference type="ARBA" id="ARBA00001974"/>
    </source>
</evidence>
<evidence type="ECO:0000313" key="7">
    <source>
        <dbReference type="Proteomes" id="UP001597058"/>
    </source>
</evidence>
<dbReference type="InterPro" id="IPR002938">
    <property type="entry name" value="FAD-bd"/>
</dbReference>
<dbReference type="Gene3D" id="3.50.50.60">
    <property type="entry name" value="FAD/NAD(P)-binding domain"/>
    <property type="match status" value="1"/>
</dbReference>
<feature type="domain" description="FAD-binding" evidence="5">
    <location>
        <begin position="8"/>
        <end position="169"/>
    </location>
</feature>
<dbReference type="PRINTS" id="PR00420">
    <property type="entry name" value="RNGMNOXGNASE"/>
</dbReference>
<keyword evidence="6" id="KW-0503">Monooxygenase</keyword>
<sequence>MAIGRARRVLIAGGGIGGLAAALALQRSGVECVVFERAEELRDGGAGLHIWTNGVLALDCLGVAGQVLETAPAQQVAHFSTDRGEVLGAWPVGDFVERYGAPTIAVERSVLHGVLRDALEGSVVRTGAHVVGFDQDEDGVTVRFADGGSERGDLLIGADGIHGTVRDCLFGPADNRYSGYIAWRGRSPLQHPDIPPGTFNAMFGRGVRFTYYDVAPGLVHWMSVANGPAGGRDEPGVREMLLRRHRGWGGPVADILAATPEEGIIRGDVEGRRPERRWGHGRVTLLGDAAHPITFNIGQGACQALEDALVLAEHLEHAGSDPVAALRRYEKERRARTAPLQRIAWRIGRMGAVEHPLLIRAREAFMRKNWNTKAFAAAEKGQVAYGTRWARGTRPAGPVPAPRTTVD</sequence>
<dbReference type="SUPFAM" id="SSF51905">
    <property type="entry name" value="FAD/NAD(P)-binding domain"/>
    <property type="match status" value="1"/>
</dbReference>
<proteinExistence type="predicted"/>
<keyword evidence="4" id="KW-0560">Oxidoreductase</keyword>
<comment type="cofactor">
    <cofactor evidence="1">
        <name>FAD</name>
        <dbReference type="ChEBI" id="CHEBI:57692"/>
    </cofactor>
</comment>
<dbReference type="EMBL" id="JBHTMM010000230">
    <property type="protein sequence ID" value="MFD1313637.1"/>
    <property type="molecule type" value="Genomic_DNA"/>
</dbReference>
<evidence type="ECO:0000256" key="2">
    <source>
        <dbReference type="ARBA" id="ARBA00022630"/>
    </source>
</evidence>
<keyword evidence="2" id="KW-0285">Flavoprotein</keyword>
<accession>A0ABW3XVV8</accession>
<organism evidence="6 7">
    <name type="scientific">Streptomyces kaempferi</name>
    <dbReference type="NCBI Taxonomy" id="333725"/>
    <lineage>
        <taxon>Bacteria</taxon>
        <taxon>Bacillati</taxon>
        <taxon>Actinomycetota</taxon>
        <taxon>Actinomycetes</taxon>
        <taxon>Kitasatosporales</taxon>
        <taxon>Streptomycetaceae</taxon>
        <taxon>Streptomyces</taxon>
    </lineage>
</organism>
<comment type="caution">
    <text evidence="6">The sequence shown here is derived from an EMBL/GenBank/DDBJ whole genome shotgun (WGS) entry which is preliminary data.</text>
</comment>
<dbReference type="PANTHER" id="PTHR46496:SF1">
    <property type="entry name" value="ZEAXANTHIN EPOXIDASE, CHLOROPLASTIC"/>
    <property type="match status" value="1"/>
</dbReference>
<dbReference type="RefSeq" id="WP_329284339.1">
    <property type="nucleotide sequence ID" value="NZ_JBHSKH010000006.1"/>
</dbReference>
<dbReference type="Proteomes" id="UP001597058">
    <property type="component" value="Unassembled WGS sequence"/>
</dbReference>
<dbReference type="PANTHER" id="PTHR46496">
    <property type="match status" value="1"/>
</dbReference>
<keyword evidence="3" id="KW-0274">FAD</keyword>
<gene>
    <name evidence="6" type="ORF">ACFQ5X_49145</name>
</gene>
<protein>
    <submittedName>
        <fullName evidence="6">FAD-dependent monooxygenase</fullName>
    </submittedName>
</protein>
<feature type="domain" description="FAD-binding" evidence="5">
    <location>
        <begin position="275"/>
        <end position="338"/>
    </location>
</feature>
<evidence type="ECO:0000259" key="5">
    <source>
        <dbReference type="Pfam" id="PF01494"/>
    </source>
</evidence>
<dbReference type="InterPro" id="IPR036188">
    <property type="entry name" value="FAD/NAD-bd_sf"/>
</dbReference>
<keyword evidence="7" id="KW-1185">Reference proteome</keyword>
<evidence type="ECO:0000313" key="6">
    <source>
        <dbReference type="EMBL" id="MFD1313637.1"/>
    </source>
</evidence>
<name>A0ABW3XVV8_9ACTN</name>
<dbReference type="GO" id="GO:0004497">
    <property type="term" value="F:monooxygenase activity"/>
    <property type="evidence" value="ECO:0007669"/>
    <property type="project" value="UniProtKB-KW"/>
</dbReference>
<reference evidence="7" key="1">
    <citation type="journal article" date="2019" name="Int. J. Syst. Evol. Microbiol.">
        <title>The Global Catalogue of Microorganisms (GCM) 10K type strain sequencing project: providing services to taxonomists for standard genome sequencing and annotation.</title>
        <authorList>
            <consortium name="The Broad Institute Genomics Platform"/>
            <consortium name="The Broad Institute Genome Sequencing Center for Infectious Disease"/>
            <person name="Wu L."/>
            <person name="Ma J."/>
        </authorList>
    </citation>
    <scope>NUCLEOTIDE SEQUENCE [LARGE SCALE GENOMIC DNA]</scope>
    <source>
        <strain evidence="7">CGMCC 4.7020</strain>
    </source>
</reference>